<keyword evidence="12 15" id="KW-1133">Transmembrane helix</keyword>
<dbReference type="PANTHER" id="PTHR42878:SF7">
    <property type="entry name" value="SENSOR HISTIDINE KINASE GLRK"/>
    <property type="match status" value="1"/>
</dbReference>
<keyword evidence="21" id="KW-1185">Reference proteome</keyword>
<dbReference type="GO" id="GO:0005524">
    <property type="term" value="F:ATP binding"/>
    <property type="evidence" value="ECO:0007669"/>
    <property type="project" value="UniProtKB-KW"/>
</dbReference>
<dbReference type="PANTHER" id="PTHR42878">
    <property type="entry name" value="TWO-COMPONENT HISTIDINE KINASE"/>
    <property type="match status" value="1"/>
</dbReference>
<dbReference type="SMART" id="SM00304">
    <property type="entry name" value="HAMP"/>
    <property type="match status" value="1"/>
</dbReference>
<protein>
    <recommendedName>
        <fullName evidence="4">histidine kinase</fullName>
        <ecNumber evidence="4">2.7.13.3</ecNumber>
    </recommendedName>
</protein>
<keyword evidence="6" id="KW-0597">Phosphoprotein</keyword>
<keyword evidence="11" id="KW-0067">ATP-binding</keyword>
<dbReference type="InterPro" id="IPR013767">
    <property type="entry name" value="PAS_fold"/>
</dbReference>
<dbReference type="GO" id="GO:0007234">
    <property type="term" value="P:osmosensory signaling via phosphorelay pathway"/>
    <property type="evidence" value="ECO:0007669"/>
    <property type="project" value="TreeGrafter"/>
</dbReference>
<dbReference type="FunFam" id="3.30.565.10:FF:000006">
    <property type="entry name" value="Sensor histidine kinase WalK"/>
    <property type="match status" value="1"/>
</dbReference>
<dbReference type="SMART" id="SM00387">
    <property type="entry name" value="HATPase_c"/>
    <property type="match status" value="1"/>
</dbReference>
<evidence type="ECO:0000256" key="9">
    <source>
        <dbReference type="ARBA" id="ARBA00022741"/>
    </source>
</evidence>
<evidence type="ECO:0000256" key="3">
    <source>
        <dbReference type="ARBA" id="ARBA00004236"/>
    </source>
</evidence>
<keyword evidence="9" id="KW-0547">Nucleotide-binding</keyword>
<dbReference type="EMBL" id="CP002048">
    <property type="protein sequence ID" value="ADI00896.1"/>
    <property type="molecule type" value="Genomic_DNA"/>
</dbReference>
<reference evidence="21" key="1">
    <citation type="journal article" date="2010" name="Stand. Genomic Sci.">
        <title>Complete genome sequence of Syntrophothermus lipocalidus type strain (TGB-C1T).</title>
        <authorList>
            <consortium name="US DOE Joint Genome Institute (JGI-PGF)"/>
            <person name="Djao O."/>
            <person name="Zhang X."/>
            <person name="Lucas S."/>
            <person name="Lapidus A."/>
            <person name="Glavina Del Rio T."/>
            <person name="Nolan M."/>
            <person name="Tice H."/>
            <person name="Cheng J."/>
            <person name="Han C."/>
            <person name="Tapia R."/>
            <person name="Goodwin L."/>
            <person name="Pitluck S."/>
            <person name="Liolios K."/>
            <person name="Ivanova N."/>
            <person name="Mavromatis K."/>
            <person name="Mikhailova N."/>
            <person name="Ovchinnikova G."/>
            <person name="Pati A."/>
            <person name="Brambilla E."/>
            <person name="Chen A."/>
            <person name="Palaniappan K."/>
            <person name="Land M."/>
            <person name="Hauser L."/>
            <person name="Chang Y."/>
            <person name="Jeffries C."/>
            <person name="Rohde M."/>
            <person name="Sikorski J."/>
            <person name="Spring S."/>
            <person name="Goker M."/>
            <person name="Detter J."/>
            <person name="Woyke T."/>
            <person name="Bristow J."/>
            <person name="Eisen J."/>
            <person name="Markowitz V."/>
            <person name="Hugenholtz P."/>
            <person name="Kyrpides N."/>
            <person name="Klenk H."/>
        </authorList>
    </citation>
    <scope>NUCLEOTIDE SEQUENCE [LARGE SCALE GENOMIC DNA]</scope>
    <source>
        <strain evidence="21">DSM 12680 / TGB-C1</strain>
    </source>
</reference>
<dbReference type="RefSeq" id="WP_013174300.1">
    <property type="nucleotide sequence ID" value="NC_014220.1"/>
</dbReference>
<evidence type="ECO:0000256" key="2">
    <source>
        <dbReference type="ARBA" id="ARBA00004141"/>
    </source>
</evidence>
<dbReference type="SUPFAM" id="SSF47384">
    <property type="entry name" value="Homodimeric domain of signal transducing histidine kinase"/>
    <property type="match status" value="1"/>
</dbReference>
<keyword evidence="7" id="KW-0808">Transferase</keyword>
<evidence type="ECO:0000259" key="18">
    <source>
        <dbReference type="PROSITE" id="PS50113"/>
    </source>
</evidence>
<dbReference type="InterPro" id="IPR003661">
    <property type="entry name" value="HisK_dim/P_dom"/>
</dbReference>
<dbReference type="Gene3D" id="3.30.450.20">
    <property type="entry name" value="PAS domain"/>
    <property type="match status" value="1"/>
</dbReference>
<dbReference type="GO" id="GO:0000156">
    <property type="term" value="F:phosphorelay response regulator activity"/>
    <property type="evidence" value="ECO:0007669"/>
    <property type="project" value="TreeGrafter"/>
</dbReference>
<dbReference type="SUPFAM" id="SSF158472">
    <property type="entry name" value="HAMP domain-like"/>
    <property type="match status" value="1"/>
</dbReference>
<feature type="transmembrane region" description="Helical" evidence="15">
    <location>
        <begin position="168"/>
        <end position="187"/>
    </location>
</feature>
<evidence type="ECO:0000256" key="4">
    <source>
        <dbReference type="ARBA" id="ARBA00012438"/>
    </source>
</evidence>
<keyword evidence="10 20" id="KW-0418">Kinase</keyword>
<evidence type="ECO:0000256" key="15">
    <source>
        <dbReference type="SAM" id="Phobius"/>
    </source>
</evidence>
<reference evidence="20 21" key="2">
    <citation type="journal article" date="2010" name="Stand. Genomic Sci.">
        <title>Complete genome sequence of Syntrophothermus lipocalidus type strain (TGB-C1).</title>
        <authorList>
            <person name="Djao O.D."/>
            <person name="Zhang X."/>
            <person name="Lucas S."/>
            <person name="Lapidus A."/>
            <person name="Del Rio T.G."/>
            <person name="Nolan M."/>
            <person name="Tice H."/>
            <person name="Cheng J.F."/>
            <person name="Han C."/>
            <person name="Tapia R."/>
            <person name="Goodwin L."/>
            <person name="Pitluck S."/>
            <person name="Liolios K."/>
            <person name="Ivanova N."/>
            <person name="Mavromatis K."/>
            <person name="Mikhailova N."/>
            <person name="Ovchinnikova G."/>
            <person name="Pati A."/>
            <person name="Brambilla E."/>
            <person name="Chen A."/>
            <person name="Palaniappan K."/>
            <person name="Land M."/>
            <person name="Hauser L."/>
            <person name="Chang Y.J."/>
            <person name="Jeffries C.D."/>
            <person name="Rohde M."/>
            <person name="Sikorski J."/>
            <person name="Spring S."/>
            <person name="Goker M."/>
            <person name="Detter J.C."/>
            <person name="Woyke T."/>
            <person name="Bristow J."/>
            <person name="Eisen J.A."/>
            <person name="Markowitz V."/>
            <person name="Hugenholtz P."/>
            <person name="Kyrpides N.C."/>
            <person name="Klenk H.P."/>
        </authorList>
    </citation>
    <scope>NUCLEOTIDE SEQUENCE [LARGE SCALE GENOMIC DNA]</scope>
    <source>
        <strain evidence="21">DSM 12680 / TGB-C1</strain>
    </source>
</reference>
<dbReference type="NCBIfam" id="TIGR00229">
    <property type="entry name" value="sensory_box"/>
    <property type="match status" value="1"/>
</dbReference>
<accession>D7CIN1</accession>
<dbReference type="PRINTS" id="PR00344">
    <property type="entry name" value="BCTRLSENSOR"/>
</dbReference>
<dbReference type="CDD" id="cd00130">
    <property type="entry name" value="PAS"/>
    <property type="match status" value="1"/>
</dbReference>
<dbReference type="EC" id="2.7.13.3" evidence="4"/>
<evidence type="ECO:0000313" key="21">
    <source>
        <dbReference type="Proteomes" id="UP000000378"/>
    </source>
</evidence>
<dbReference type="GO" id="GO:0005886">
    <property type="term" value="C:plasma membrane"/>
    <property type="evidence" value="ECO:0007669"/>
    <property type="project" value="UniProtKB-SubCell"/>
</dbReference>
<evidence type="ECO:0000256" key="11">
    <source>
        <dbReference type="ARBA" id="ARBA00022840"/>
    </source>
</evidence>
<proteinExistence type="predicted"/>
<dbReference type="Gene3D" id="3.30.565.10">
    <property type="entry name" value="Histidine kinase-like ATPase, C-terminal domain"/>
    <property type="match status" value="1"/>
</dbReference>
<dbReference type="GO" id="GO:0030295">
    <property type="term" value="F:protein kinase activator activity"/>
    <property type="evidence" value="ECO:0007669"/>
    <property type="project" value="TreeGrafter"/>
</dbReference>
<comment type="subcellular location">
    <subcellularLocation>
        <location evidence="3">Cell membrane</location>
    </subcellularLocation>
    <subcellularLocation>
        <location evidence="2">Membrane</location>
        <topology evidence="2">Multi-pass membrane protein</topology>
    </subcellularLocation>
</comment>
<dbReference type="GO" id="GO:0006355">
    <property type="term" value="P:regulation of DNA-templated transcription"/>
    <property type="evidence" value="ECO:0007669"/>
    <property type="project" value="InterPro"/>
</dbReference>
<dbReference type="InterPro" id="IPR036890">
    <property type="entry name" value="HATPase_C_sf"/>
</dbReference>
<feature type="domain" description="Histidine kinase" evidence="16">
    <location>
        <begin position="368"/>
        <end position="586"/>
    </location>
</feature>
<evidence type="ECO:0000256" key="5">
    <source>
        <dbReference type="ARBA" id="ARBA00022475"/>
    </source>
</evidence>
<dbReference type="InterPro" id="IPR000700">
    <property type="entry name" value="PAS-assoc_C"/>
</dbReference>
<gene>
    <name evidence="20" type="ordered locus">Slip_0096</name>
</gene>
<keyword evidence="14 15" id="KW-0472">Membrane</keyword>
<evidence type="ECO:0000256" key="12">
    <source>
        <dbReference type="ARBA" id="ARBA00022989"/>
    </source>
</evidence>
<dbReference type="Gene3D" id="6.10.340.10">
    <property type="match status" value="1"/>
</dbReference>
<dbReference type="InterPro" id="IPR036097">
    <property type="entry name" value="HisK_dim/P_sf"/>
</dbReference>
<evidence type="ECO:0000256" key="10">
    <source>
        <dbReference type="ARBA" id="ARBA00022777"/>
    </source>
</evidence>
<dbReference type="SUPFAM" id="SSF55785">
    <property type="entry name" value="PYP-like sensor domain (PAS domain)"/>
    <property type="match status" value="1"/>
</dbReference>
<feature type="domain" description="PAS" evidence="17">
    <location>
        <begin position="246"/>
        <end position="291"/>
    </location>
</feature>
<evidence type="ECO:0000256" key="13">
    <source>
        <dbReference type="ARBA" id="ARBA00023012"/>
    </source>
</evidence>
<dbReference type="SMART" id="SM00388">
    <property type="entry name" value="HisKA"/>
    <property type="match status" value="1"/>
</dbReference>
<keyword evidence="13" id="KW-0902">Two-component regulatory system</keyword>
<dbReference type="GO" id="GO:0000155">
    <property type="term" value="F:phosphorelay sensor kinase activity"/>
    <property type="evidence" value="ECO:0007669"/>
    <property type="project" value="InterPro"/>
</dbReference>
<dbReference type="InterPro" id="IPR005467">
    <property type="entry name" value="His_kinase_dom"/>
</dbReference>
<feature type="transmembrane region" description="Helical" evidence="15">
    <location>
        <begin position="12"/>
        <end position="37"/>
    </location>
</feature>
<evidence type="ECO:0000259" key="17">
    <source>
        <dbReference type="PROSITE" id="PS50112"/>
    </source>
</evidence>
<dbReference type="SMART" id="SM00091">
    <property type="entry name" value="PAS"/>
    <property type="match status" value="1"/>
</dbReference>
<dbReference type="Pfam" id="PF02518">
    <property type="entry name" value="HATPase_c"/>
    <property type="match status" value="1"/>
</dbReference>
<dbReference type="InterPro" id="IPR000014">
    <property type="entry name" value="PAS"/>
</dbReference>
<dbReference type="Gene3D" id="1.10.287.130">
    <property type="match status" value="1"/>
</dbReference>
<comment type="catalytic activity">
    <reaction evidence="1">
        <text>ATP + protein L-histidine = ADP + protein N-phospho-L-histidine.</text>
        <dbReference type="EC" id="2.7.13.3"/>
    </reaction>
</comment>
<name>D7CIN1_SYNLT</name>
<evidence type="ECO:0000256" key="1">
    <source>
        <dbReference type="ARBA" id="ARBA00000085"/>
    </source>
</evidence>
<keyword evidence="5" id="KW-1003">Cell membrane</keyword>
<dbReference type="Pfam" id="PF00989">
    <property type="entry name" value="PAS"/>
    <property type="match status" value="1"/>
</dbReference>
<evidence type="ECO:0000259" key="19">
    <source>
        <dbReference type="PROSITE" id="PS50885"/>
    </source>
</evidence>
<dbReference type="KEGG" id="slp:Slip_0096"/>
<dbReference type="Proteomes" id="UP000000378">
    <property type="component" value="Chromosome"/>
</dbReference>
<dbReference type="InterPro" id="IPR050351">
    <property type="entry name" value="BphY/WalK/GraS-like"/>
</dbReference>
<dbReference type="PROSITE" id="PS50113">
    <property type="entry name" value="PAC"/>
    <property type="match status" value="1"/>
</dbReference>
<organism evidence="20 21">
    <name type="scientific">Syntrophothermus lipocalidus (strain DSM 12680 / TGB-C1)</name>
    <dbReference type="NCBI Taxonomy" id="643648"/>
    <lineage>
        <taxon>Bacteria</taxon>
        <taxon>Bacillati</taxon>
        <taxon>Bacillota</taxon>
        <taxon>Clostridia</taxon>
        <taxon>Eubacteriales</taxon>
        <taxon>Syntrophomonadaceae</taxon>
        <taxon>Syntrophothermus</taxon>
    </lineage>
</organism>
<dbReference type="CDD" id="cd00075">
    <property type="entry name" value="HATPase"/>
    <property type="match status" value="1"/>
</dbReference>
<dbReference type="InterPro" id="IPR004358">
    <property type="entry name" value="Sig_transdc_His_kin-like_C"/>
</dbReference>
<dbReference type="PROSITE" id="PS50112">
    <property type="entry name" value="PAS"/>
    <property type="match status" value="1"/>
</dbReference>
<evidence type="ECO:0000256" key="6">
    <source>
        <dbReference type="ARBA" id="ARBA00022553"/>
    </source>
</evidence>
<evidence type="ECO:0000256" key="8">
    <source>
        <dbReference type="ARBA" id="ARBA00022692"/>
    </source>
</evidence>
<sequence>MRANLFTKLMASYLAITLVTLIAVGLATSQLLANYFYTSKQHELERKGQELALLVSAYLEGNPEQPIDPMLVTLGHFLNARVLLVDKENLQLASAGVPLHPPLWLTAGEAERILNGETISSRGYHKRFQEAVLSVTVPVYAQDQVAGALAIAAPIAGLTATINAIRSLILYAAAAAVVLSALVGTWLSRSISRPLSQMSRITREMAKGNFDQRIEVTTSDEVGQLAQDFNYLAESLDATVTALFREKSKIESILAHMAEGVLAVDGQGQVILANTAISRTLAVKPEDIINRPLSELPFSGIPEVFASVTDSGEPRSAELDLNGGKTCVLIHVAPLTNGAGKISGAVGVLQDITDIKNLEVWRRDLVANVSHELRTPLTSIRGFIEAILDGTISDPEAQRHYLKVIHQETVRLTRLIRELLDLAQMEAGKIVWELHPIEVSELVSRVLFKLGPQLEQHQISVKVDISQSLPLMLANEDRMEQVLTNLVENAIRYSPPGKTVTVKAGSDNGLVQIEVSDEGPGIPEEDLPYIWDRFHRVEKSRSRSLGGTGLGLAIVKQIVEAHGGKVGVHSQPGQGSTFFFSIPAVPAEN</sequence>
<dbReference type="CDD" id="cd06225">
    <property type="entry name" value="HAMP"/>
    <property type="match status" value="1"/>
</dbReference>
<dbReference type="eggNOG" id="COG5002">
    <property type="taxonomic scope" value="Bacteria"/>
</dbReference>
<dbReference type="SUPFAM" id="SSF55874">
    <property type="entry name" value="ATPase domain of HSP90 chaperone/DNA topoisomerase II/histidine kinase"/>
    <property type="match status" value="1"/>
</dbReference>
<dbReference type="Pfam" id="PF00672">
    <property type="entry name" value="HAMP"/>
    <property type="match status" value="1"/>
</dbReference>
<dbReference type="STRING" id="643648.Slip_0096"/>
<dbReference type="PROSITE" id="PS50109">
    <property type="entry name" value="HIS_KIN"/>
    <property type="match status" value="1"/>
</dbReference>
<feature type="domain" description="HAMP" evidence="19">
    <location>
        <begin position="189"/>
        <end position="241"/>
    </location>
</feature>
<dbReference type="HOGENOM" id="CLU_000445_89_2_9"/>
<dbReference type="OrthoDB" id="9813151at2"/>
<dbReference type="PROSITE" id="PS50885">
    <property type="entry name" value="HAMP"/>
    <property type="match status" value="1"/>
</dbReference>
<keyword evidence="8 15" id="KW-0812">Transmembrane</keyword>
<dbReference type="Pfam" id="PF00512">
    <property type="entry name" value="HisKA"/>
    <property type="match status" value="1"/>
</dbReference>
<feature type="domain" description="PAC" evidence="18">
    <location>
        <begin position="310"/>
        <end position="364"/>
    </location>
</feature>
<evidence type="ECO:0000313" key="20">
    <source>
        <dbReference type="EMBL" id="ADI00896.1"/>
    </source>
</evidence>
<dbReference type="InterPro" id="IPR035965">
    <property type="entry name" value="PAS-like_dom_sf"/>
</dbReference>
<dbReference type="InterPro" id="IPR003660">
    <property type="entry name" value="HAMP_dom"/>
</dbReference>
<dbReference type="InterPro" id="IPR003594">
    <property type="entry name" value="HATPase_dom"/>
</dbReference>
<dbReference type="CDD" id="cd00082">
    <property type="entry name" value="HisKA"/>
    <property type="match status" value="1"/>
</dbReference>
<dbReference type="FunFam" id="1.10.287.130:FF:000008">
    <property type="entry name" value="Two-component sensor histidine kinase"/>
    <property type="match status" value="1"/>
</dbReference>
<evidence type="ECO:0000256" key="14">
    <source>
        <dbReference type="ARBA" id="ARBA00023136"/>
    </source>
</evidence>
<dbReference type="AlphaFoldDB" id="D7CIN1"/>
<evidence type="ECO:0000259" key="16">
    <source>
        <dbReference type="PROSITE" id="PS50109"/>
    </source>
</evidence>
<evidence type="ECO:0000256" key="7">
    <source>
        <dbReference type="ARBA" id="ARBA00022679"/>
    </source>
</evidence>